<sequence>MKAKFRAQLETLIKTYNLAKGKPEEEHVRPSIQKKKLIIEEAKKLLTSYRTLILLDNTATPTKVYRYIRQRYGDIFYLKMIKSTLLIRAMRELGLPNADELVKYLSGSNMLLFTNLNPFEAKLLLDKINVTHKINPGEKIEHEIVVPPIRTDLKPGPIMSLFGRLRIPIQVRDGVIWITKESTLAKAGDVVTPELASLFDKLGIEPKIIKPKIKVAYEKGLVVPPDQLVVDVEGTRNNVAEGVRRALSLAVELVIPEPDIVKLALSRAYLRACGLAVELGVMSKDTAPMVISAALRKAYTLASVLAQKVPDLVSIVPQATPQPQQAAEEKAEAPKEEKKEEKSEVAEEQLAEGLSALFG</sequence>
<protein>
    <recommendedName>
        <fullName evidence="6">Large ribosomal subunit protein uL10</fullName>
    </recommendedName>
    <alternativeName>
        <fullName evidence="6">Acidic ribosomal protein P0 homolog</fullName>
    </alternativeName>
</protein>
<dbReference type="PANTHER" id="PTHR45699:SF3">
    <property type="entry name" value="LARGE RIBOSOMAL SUBUNIT PROTEIN UL10"/>
    <property type="match status" value="1"/>
</dbReference>
<dbReference type="AlphaFoldDB" id="A0A7C2ZUJ4"/>
<keyword evidence="2 6" id="KW-0699">rRNA-binding</keyword>
<dbReference type="Gene3D" id="3.90.105.20">
    <property type="match status" value="1"/>
</dbReference>
<dbReference type="Gene3D" id="6.10.140.760">
    <property type="match status" value="1"/>
</dbReference>
<dbReference type="PANTHER" id="PTHR45699">
    <property type="entry name" value="60S ACIDIC RIBOSOMAL PROTEIN P0"/>
    <property type="match status" value="1"/>
</dbReference>
<dbReference type="InterPro" id="IPR001790">
    <property type="entry name" value="Ribosomal_uL10"/>
</dbReference>
<dbReference type="Pfam" id="PF17777">
    <property type="entry name" value="RL10P_insert"/>
    <property type="match status" value="1"/>
</dbReference>
<evidence type="ECO:0000313" key="9">
    <source>
        <dbReference type="EMBL" id="HEW52585.1"/>
    </source>
</evidence>
<feature type="region of interest" description="Disordered" evidence="7">
    <location>
        <begin position="319"/>
        <end position="347"/>
    </location>
</feature>
<reference evidence="9" key="1">
    <citation type="journal article" date="2020" name="mSystems">
        <title>Genome- and Community-Level Interaction Insights into Carbon Utilization and Element Cycling Functions of Hydrothermarchaeota in Hydrothermal Sediment.</title>
        <authorList>
            <person name="Zhou Z."/>
            <person name="Liu Y."/>
            <person name="Xu W."/>
            <person name="Pan J."/>
            <person name="Luo Z.H."/>
            <person name="Li M."/>
        </authorList>
    </citation>
    <scope>NUCLEOTIDE SEQUENCE [LARGE SCALE GENOMIC DNA]</scope>
    <source>
        <strain evidence="9">SpSt-16</strain>
    </source>
</reference>
<comment type="caution">
    <text evidence="9">The sequence shown here is derived from an EMBL/GenBank/DDBJ whole genome shotgun (WGS) entry which is preliminary data.</text>
</comment>
<dbReference type="GO" id="GO:0022625">
    <property type="term" value="C:cytosolic large ribosomal subunit"/>
    <property type="evidence" value="ECO:0007669"/>
    <property type="project" value="TreeGrafter"/>
</dbReference>
<evidence type="ECO:0000256" key="1">
    <source>
        <dbReference type="ARBA" id="ARBA00008889"/>
    </source>
</evidence>
<dbReference type="GO" id="GO:0070180">
    <property type="term" value="F:large ribosomal subunit rRNA binding"/>
    <property type="evidence" value="ECO:0007669"/>
    <property type="project" value="UniProtKB-UniRule"/>
</dbReference>
<dbReference type="GO" id="GO:0000027">
    <property type="term" value="P:ribosomal large subunit assembly"/>
    <property type="evidence" value="ECO:0007669"/>
    <property type="project" value="TreeGrafter"/>
</dbReference>
<feature type="domain" description="Large ribosomal subunit protein uL10-like insertion" evidence="8">
    <location>
        <begin position="136"/>
        <end position="204"/>
    </location>
</feature>
<keyword evidence="3 6" id="KW-0694">RNA-binding</keyword>
<dbReference type="Gene3D" id="3.30.70.1730">
    <property type="match status" value="1"/>
</dbReference>
<accession>A0A7C2ZUJ4</accession>
<evidence type="ECO:0000256" key="7">
    <source>
        <dbReference type="SAM" id="MobiDB-lite"/>
    </source>
</evidence>
<name>A0A7C2ZUJ4_9CREN</name>
<dbReference type="InterPro" id="IPR040637">
    <property type="entry name" value="Ribosomal_uL10-like_insert"/>
</dbReference>
<dbReference type="GO" id="GO:0002181">
    <property type="term" value="P:cytoplasmic translation"/>
    <property type="evidence" value="ECO:0007669"/>
    <property type="project" value="TreeGrafter"/>
</dbReference>
<evidence type="ECO:0000259" key="8">
    <source>
        <dbReference type="Pfam" id="PF17777"/>
    </source>
</evidence>
<dbReference type="GO" id="GO:0003735">
    <property type="term" value="F:structural constituent of ribosome"/>
    <property type="evidence" value="ECO:0007669"/>
    <property type="project" value="TreeGrafter"/>
</dbReference>
<keyword evidence="4 6" id="KW-0689">Ribosomal protein</keyword>
<dbReference type="SUPFAM" id="SSF160369">
    <property type="entry name" value="Ribosomal protein L10-like"/>
    <property type="match status" value="1"/>
</dbReference>
<evidence type="ECO:0000256" key="2">
    <source>
        <dbReference type="ARBA" id="ARBA00022730"/>
    </source>
</evidence>
<evidence type="ECO:0000256" key="4">
    <source>
        <dbReference type="ARBA" id="ARBA00022980"/>
    </source>
</evidence>
<gene>
    <name evidence="9" type="primary">rplJ</name>
    <name evidence="6" type="synonym">rpl10</name>
    <name evidence="6" type="synonym">rplP0</name>
    <name evidence="9" type="ORF">ENO77_00115</name>
</gene>
<dbReference type="InterPro" id="IPR050323">
    <property type="entry name" value="Ribosomal_protein_uL10"/>
</dbReference>
<comment type="similarity">
    <text evidence="1 6">Belongs to the universal ribosomal protein uL10 family.</text>
</comment>
<comment type="subunit">
    <text evidence="6">Part of the 50S ribosomal subunit. Forms part of the ribosomal stalk which helps the ribosome interact with GTP-bound translation factors. Forms a heptameric L10(L12)2(L12)2(L12)2 complex, where L10 forms an elongated spine to which the L12 dimers bind in a sequential fashion.</text>
</comment>
<dbReference type="Pfam" id="PF00466">
    <property type="entry name" value="Ribosomal_L10"/>
    <property type="match status" value="1"/>
</dbReference>
<dbReference type="InterPro" id="IPR022909">
    <property type="entry name" value="Ribosomal_uL10_arc"/>
</dbReference>
<organism evidence="9">
    <name type="scientific">Ignisphaera aggregans</name>
    <dbReference type="NCBI Taxonomy" id="334771"/>
    <lineage>
        <taxon>Archaea</taxon>
        <taxon>Thermoproteota</taxon>
        <taxon>Thermoprotei</taxon>
        <taxon>Desulfurococcales</taxon>
        <taxon>Desulfurococcaceae</taxon>
        <taxon>Ignisphaera</taxon>
    </lineage>
</organism>
<dbReference type="InterPro" id="IPR043164">
    <property type="entry name" value="Ribosomal_uL10-like_insert_sf"/>
</dbReference>
<dbReference type="EMBL" id="DSGT01000001">
    <property type="protein sequence ID" value="HEW52585.1"/>
    <property type="molecule type" value="Genomic_DNA"/>
</dbReference>
<keyword evidence="5 6" id="KW-0687">Ribonucleoprotein</keyword>
<evidence type="ECO:0000256" key="3">
    <source>
        <dbReference type="ARBA" id="ARBA00022884"/>
    </source>
</evidence>
<comment type="function">
    <text evidence="6">Forms part of the ribosomal stalk, playing a central role in the interaction of the ribosome with GTP-bound translation factors.</text>
</comment>
<evidence type="ECO:0000256" key="6">
    <source>
        <dbReference type="HAMAP-Rule" id="MF_00280"/>
    </source>
</evidence>
<dbReference type="InterPro" id="IPR043141">
    <property type="entry name" value="Ribosomal_uL10-like_sf"/>
</dbReference>
<feature type="compositionally biased region" description="Basic and acidic residues" evidence="7">
    <location>
        <begin position="327"/>
        <end position="345"/>
    </location>
</feature>
<evidence type="ECO:0000256" key="5">
    <source>
        <dbReference type="ARBA" id="ARBA00023274"/>
    </source>
</evidence>
<dbReference type="HAMAP" id="MF_00280">
    <property type="entry name" value="Ribosomal_uL10_arch"/>
    <property type="match status" value="1"/>
</dbReference>
<proteinExistence type="inferred from homology"/>